<feature type="signal peptide" evidence="2">
    <location>
        <begin position="1"/>
        <end position="24"/>
    </location>
</feature>
<organism evidence="4 5">
    <name type="scientific">Phomopsis amygdali</name>
    <name type="common">Fusicoccum amygdali</name>
    <dbReference type="NCBI Taxonomy" id="1214568"/>
    <lineage>
        <taxon>Eukaryota</taxon>
        <taxon>Fungi</taxon>
        <taxon>Dikarya</taxon>
        <taxon>Ascomycota</taxon>
        <taxon>Pezizomycotina</taxon>
        <taxon>Sordariomycetes</taxon>
        <taxon>Sordariomycetidae</taxon>
        <taxon>Diaporthales</taxon>
        <taxon>Diaporthaceae</taxon>
        <taxon>Diaporthe</taxon>
    </lineage>
</organism>
<comment type="caution">
    <text evidence="4">The sequence shown here is derived from an EMBL/GenBank/DDBJ whole genome shotgun (WGS) entry which is preliminary data.</text>
</comment>
<evidence type="ECO:0000259" key="3">
    <source>
        <dbReference type="PROSITE" id="PS51164"/>
    </source>
</evidence>
<gene>
    <name evidence="4" type="ORF">N8I77_002539</name>
</gene>
<sequence>MKLLTPLFGFCAILFGLLASTAAAAPFWTTTTFTFTTTTITLPQSTAPSTSTTLTFTTTTITMPRSTATSTTTITAPVATGTTVPEWGQCGGIGYAGPTTCDSPFVCACVSQWWCQCQPGGAMKLDLEDGIPSIAPLAETSPPSDADLVTSTHWATDWEMDATPGPQSSWPATPTQI</sequence>
<evidence type="ECO:0000256" key="2">
    <source>
        <dbReference type="SAM" id="SignalP"/>
    </source>
</evidence>
<evidence type="ECO:0000313" key="5">
    <source>
        <dbReference type="Proteomes" id="UP001265746"/>
    </source>
</evidence>
<name>A0AAD9WAH4_PHOAM</name>
<dbReference type="InterPro" id="IPR000254">
    <property type="entry name" value="CBD"/>
</dbReference>
<feature type="chain" id="PRO_5042256592" description="CBM1 domain-containing protein" evidence="2">
    <location>
        <begin position="25"/>
        <end position="177"/>
    </location>
</feature>
<dbReference type="Pfam" id="PF00734">
    <property type="entry name" value="CBM_1"/>
    <property type="match status" value="1"/>
</dbReference>
<dbReference type="PROSITE" id="PS00562">
    <property type="entry name" value="CBM1_1"/>
    <property type="match status" value="1"/>
</dbReference>
<accession>A0AAD9WAH4</accession>
<dbReference type="SUPFAM" id="SSF57180">
    <property type="entry name" value="Cellulose-binding domain"/>
    <property type="match status" value="1"/>
</dbReference>
<keyword evidence="5" id="KW-1185">Reference proteome</keyword>
<dbReference type="Proteomes" id="UP001265746">
    <property type="component" value="Unassembled WGS sequence"/>
</dbReference>
<evidence type="ECO:0000256" key="1">
    <source>
        <dbReference type="ARBA" id="ARBA00022729"/>
    </source>
</evidence>
<dbReference type="AlphaFoldDB" id="A0AAD9WAH4"/>
<dbReference type="PROSITE" id="PS51164">
    <property type="entry name" value="CBM1_2"/>
    <property type="match status" value="1"/>
</dbReference>
<dbReference type="EMBL" id="JAUJFL010000001">
    <property type="protein sequence ID" value="KAK2615813.1"/>
    <property type="molecule type" value="Genomic_DNA"/>
</dbReference>
<keyword evidence="1 2" id="KW-0732">Signal</keyword>
<proteinExistence type="predicted"/>
<protein>
    <recommendedName>
        <fullName evidence="3">CBM1 domain-containing protein</fullName>
    </recommendedName>
</protein>
<dbReference type="InterPro" id="IPR035971">
    <property type="entry name" value="CBD_sf"/>
</dbReference>
<dbReference type="GO" id="GO:0030248">
    <property type="term" value="F:cellulose binding"/>
    <property type="evidence" value="ECO:0007669"/>
    <property type="project" value="InterPro"/>
</dbReference>
<dbReference type="GO" id="GO:0005576">
    <property type="term" value="C:extracellular region"/>
    <property type="evidence" value="ECO:0007669"/>
    <property type="project" value="InterPro"/>
</dbReference>
<dbReference type="SMART" id="SM00236">
    <property type="entry name" value="fCBD"/>
    <property type="match status" value="1"/>
</dbReference>
<evidence type="ECO:0000313" key="4">
    <source>
        <dbReference type="EMBL" id="KAK2615813.1"/>
    </source>
</evidence>
<reference evidence="4" key="1">
    <citation type="submission" date="2023-06" db="EMBL/GenBank/DDBJ databases">
        <authorList>
            <person name="Noh H."/>
        </authorList>
    </citation>
    <scope>NUCLEOTIDE SEQUENCE</scope>
    <source>
        <strain evidence="4">DUCC20226</strain>
    </source>
</reference>
<dbReference type="GO" id="GO:0005975">
    <property type="term" value="P:carbohydrate metabolic process"/>
    <property type="evidence" value="ECO:0007669"/>
    <property type="project" value="InterPro"/>
</dbReference>
<feature type="domain" description="CBM1" evidence="3">
    <location>
        <begin position="82"/>
        <end position="118"/>
    </location>
</feature>